<protein>
    <submittedName>
        <fullName evidence="1">Uncharacterized protein</fullName>
    </submittedName>
</protein>
<dbReference type="EMBL" id="CM034400">
    <property type="protein sequence ID" value="KAJ0176255.1"/>
    <property type="molecule type" value="Genomic_DNA"/>
</dbReference>
<evidence type="ECO:0000313" key="1">
    <source>
        <dbReference type="EMBL" id="KAJ0176255.1"/>
    </source>
</evidence>
<sequence>MKTTVNIETSCRTCMKESVNLVNLFTFVKIDDNCDLELLQVLTECTGTQVSLEDELPKNLCNDCTRLLQVFYTFRIQVARNEEEFKRILEANIKTELEIKPKAEEDIHDVGSQAQTDDYFNFQDDSIDDYLKDEPQMGYICEFCPKTFIKETKFLKHLASHDVINVEAFSCPVCSQSFNTQLLLDEHFTKHLNQHKCEICNLIFGTEQLLLEHTEGHIKAEVEKQEETFQCPDCELSFPKRRSLAMHKKKHKSNKNAGKNVFVCDVCDKSFALKNLLRRHMKLHSNVRPFKCKKCPKRYSRQDQLREHMNKHDGNKTNVCSYCNKAFSQVSGLKEHLRTHTGETPYLCSECGKGFTNSSNLRQHMLRHTGIKAFACNLCPKKFITKGQMTAHVATHTEAHPYRCDKCCATFTKPNSLKKHSLIHLGLRPFGCDTCTMRFTSKDHLKRHQRTHTGEKPYKCQHCDRAFAQSNDLAKHTRVHVGMNIYGCTICDMKFRLMSELKRHYPVHFANGQNPHFQEDQIPNLKSLHNMNIQEELNEKKDGKVKITINSCDKNGVVGDITIDIV</sequence>
<reference evidence="1 2" key="1">
    <citation type="journal article" date="2021" name="Front. Genet.">
        <title>Chromosome-Level Genome Assembly Reveals Significant Gene Expansion in the Toll and IMD Signaling Pathways of Dendrolimus kikuchii.</title>
        <authorList>
            <person name="Zhou J."/>
            <person name="Wu P."/>
            <person name="Xiong Z."/>
            <person name="Liu N."/>
            <person name="Zhao N."/>
            <person name="Ji M."/>
            <person name="Qiu Y."/>
            <person name="Yang B."/>
        </authorList>
    </citation>
    <scope>NUCLEOTIDE SEQUENCE [LARGE SCALE GENOMIC DNA]</scope>
    <source>
        <strain evidence="1">Ann1</strain>
    </source>
</reference>
<comment type="caution">
    <text evidence="1">The sequence shown here is derived from an EMBL/GenBank/DDBJ whole genome shotgun (WGS) entry which is preliminary data.</text>
</comment>
<evidence type="ECO:0000313" key="2">
    <source>
        <dbReference type="Proteomes" id="UP000824533"/>
    </source>
</evidence>
<gene>
    <name evidence="1" type="ORF">K1T71_008429</name>
</gene>
<dbReference type="Proteomes" id="UP000824533">
    <property type="component" value="Linkage Group LG14"/>
</dbReference>
<organism evidence="1 2">
    <name type="scientific">Dendrolimus kikuchii</name>
    <dbReference type="NCBI Taxonomy" id="765133"/>
    <lineage>
        <taxon>Eukaryota</taxon>
        <taxon>Metazoa</taxon>
        <taxon>Ecdysozoa</taxon>
        <taxon>Arthropoda</taxon>
        <taxon>Hexapoda</taxon>
        <taxon>Insecta</taxon>
        <taxon>Pterygota</taxon>
        <taxon>Neoptera</taxon>
        <taxon>Endopterygota</taxon>
        <taxon>Lepidoptera</taxon>
        <taxon>Glossata</taxon>
        <taxon>Ditrysia</taxon>
        <taxon>Bombycoidea</taxon>
        <taxon>Lasiocampidae</taxon>
        <taxon>Dendrolimus</taxon>
    </lineage>
</organism>
<keyword evidence="2" id="KW-1185">Reference proteome</keyword>
<name>A0ACC1CXQ4_9NEOP</name>
<proteinExistence type="predicted"/>
<accession>A0ACC1CXQ4</accession>